<organism evidence="1 2">
    <name type="scientific">Sphaerodactylus townsendi</name>
    <dbReference type="NCBI Taxonomy" id="933632"/>
    <lineage>
        <taxon>Eukaryota</taxon>
        <taxon>Metazoa</taxon>
        <taxon>Chordata</taxon>
        <taxon>Craniata</taxon>
        <taxon>Vertebrata</taxon>
        <taxon>Euteleostomi</taxon>
        <taxon>Lepidosauria</taxon>
        <taxon>Squamata</taxon>
        <taxon>Bifurcata</taxon>
        <taxon>Gekkota</taxon>
        <taxon>Sphaerodactylidae</taxon>
        <taxon>Sphaerodactylus</taxon>
    </lineage>
</organism>
<reference evidence="1" key="1">
    <citation type="submission" date="2021-08" db="EMBL/GenBank/DDBJ databases">
        <title>The first chromosome-level gecko genome reveals the dynamic sex chromosomes of Neotropical dwarf geckos (Sphaerodactylidae: Sphaerodactylus).</title>
        <authorList>
            <person name="Pinto B.J."/>
            <person name="Keating S.E."/>
            <person name="Gamble T."/>
        </authorList>
    </citation>
    <scope>NUCLEOTIDE SEQUENCE</scope>
    <source>
        <strain evidence="1">TG3544</strain>
    </source>
</reference>
<accession>A0ACB8E4W6</accession>
<evidence type="ECO:0000313" key="2">
    <source>
        <dbReference type="Proteomes" id="UP000827872"/>
    </source>
</evidence>
<keyword evidence="2" id="KW-1185">Reference proteome</keyword>
<comment type="caution">
    <text evidence="1">The sequence shown here is derived from an EMBL/GenBank/DDBJ whole genome shotgun (WGS) entry which is preliminary data.</text>
</comment>
<name>A0ACB8E4W6_9SAUR</name>
<dbReference type="EMBL" id="CM037630">
    <property type="protein sequence ID" value="KAH7987328.1"/>
    <property type="molecule type" value="Genomic_DNA"/>
</dbReference>
<evidence type="ECO:0000313" key="1">
    <source>
        <dbReference type="EMBL" id="KAH7987328.1"/>
    </source>
</evidence>
<dbReference type="Proteomes" id="UP000827872">
    <property type="component" value="Linkage Group LG17"/>
</dbReference>
<proteinExistence type="predicted"/>
<sequence length="534" mass="57753">MLGWRLLENLLVVGCEDDSVSIWDIETGILERHETGEAARAVLAGCEDSPLPTADLLLPILEGNTHKQKDAGGSHPSSSCRMGAVPHSSDSHQEKPSPQLSSACHALWPFTILPVKTKWENRNFHILLFDLEILRELLCPSDLQGLKSPNSRSLHSCDAALERAKSTAEKGALLLRRNKTTGALAPLSGPAEEHGFGDGPAAESLEQGGGGLRWQKKAKSSKKTRRHQPPGKASLHVATEAAKLLLACLLPWGADRETDSLSVQHLGLSRLLLPVSFGLVSQESHLSLTLPGWSRTHCPLRNQPGQSVQGLPSRVLDLRNKYLSAAQEPPGKTHGCRKDPEGPPTLLSLLNRICLVKKILSMPLEKSSLQKAESVRAKWRASQSGGTSSAHEEPFDGPFGFPVHDAENISLVKLIFCWRDQSIEVVEAMQAVLLAEVQRSTRSLQSALANGRGLGPAALARASQEDPKGLLPGLAKSHLLLAADSVVKCDSSLSREISPGGEDISEEQKTLEEADNQEQERNALRVPCDQSCHN</sequence>
<protein>
    <submittedName>
        <fullName evidence="1">Uncharacterized protein</fullName>
    </submittedName>
</protein>
<gene>
    <name evidence="1" type="ORF">K3G42_003520</name>
</gene>